<dbReference type="InterPro" id="IPR020020">
    <property type="entry name" value="Luciferase-type_oxidoreductase"/>
</dbReference>
<evidence type="ECO:0000259" key="5">
    <source>
        <dbReference type="Pfam" id="PF00296"/>
    </source>
</evidence>
<dbReference type="PANTHER" id="PTHR30011">
    <property type="entry name" value="ALKANESULFONATE MONOOXYGENASE-RELATED"/>
    <property type="match status" value="1"/>
</dbReference>
<evidence type="ECO:0000313" key="7">
    <source>
        <dbReference type="Proteomes" id="UP001352263"/>
    </source>
</evidence>
<dbReference type="InterPro" id="IPR011251">
    <property type="entry name" value="Luciferase-like_dom"/>
</dbReference>
<reference evidence="6 7" key="1">
    <citation type="submission" date="2023-10" db="EMBL/GenBank/DDBJ databases">
        <title>Noviherbaspirillum sp. CPCC 100848 genome assembly.</title>
        <authorList>
            <person name="Li X.Y."/>
            <person name="Fang X.M."/>
        </authorList>
    </citation>
    <scope>NUCLEOTIDE SEQUENCE [LARGE SCALE GENOMIC DNA]</scope>
    <source>
        <strain evidence="6 7">CPCC 100848</strain>
    </source>
</reference>
<keyword evidence="7" id="KW-1185">Reference proteome</keyword>
<accession>A0ABU6JH27</accession>
<feature type="domain" description="Luciferase-like" evidence="5">
    <location>
        <begin position="33"/>
        <end position="237"/>
    </location>
</feature>
<evidence type="ECO:0000256" key="4">
    <source>
        <dbReference type="ARBA" id="ARBA00023033"/>
    </source>
</evidence>
<keyword evidence="4" id="KW-0503">Monooxygenase</keyword>
<evidence type="ECO:0000256" key="1">
    <source>
        <dbReference type="ARBA" id="ARBA00022630"/>
    </source>
</evidence>
<protein>
    <submittedName>
        <fullName evidence="6">LLM class oxidoreductase</fullName>
    </submittedName>
</protein>
<dbReference type="SUPFAM" id="SSF51679">
    <property type="entry name" value="Bacterial luciferase-like"/>
    <property type="match status" value="1"/>
</dbReference>
<gene>
    <name evidence="6" type="ORF">RY831_26485</name>
</gene>
<name>A0ABU6JH27_9BURK</name>
<evidence type="ECO:0000256" key="3">
    <source>
        <dbReference type="ARBA" id="ARBA00023002"/>
    </source>
</evidence>
<comment type="caution">
    <text evidence="6">The sequence shown here is derived from an EMBL/GenBank/DDBJ whole genome shotgun (WGS) entry which is preliminary data.</text>
</comment>
<organism evidence="6 7">
    <name type="scientific">Noviherbaspirillum album</name>
    <dbReference type="NCBI Taxonomy" id="3080276"/>
    <lineage>
        <taxon>Bacteria</taxon>
        <taxon>Pseudomonadati</taxon>
        <taxon>Pseudomonadota</taxon>
        <taxon>Betaproteobacteria</taxon>
        <taxon>Burkholderiales</taxon>
        <taxon>Oxalobacteraceae</taxon>
        <taxon>Noviherbaspirillum</taxon>
    </lineage>
</organism>
<evidence type="ECO:0000256" key="2">
    <source>
        <dbReference type="ARBA" id="ARBA00022643"/>
    </source>
</evidence>
<dbReference type="PANTHER" id="PTHR30011:SF16">
    <property type="entry name" value="C2H2 FINGER DOMAIN TRANSCRIPTION FACTOR (EUROFUNG)-RELATED"/>
    <property type="match status" value="1"/>
</dbReference>
<dbReference type="Gene3D" id="3.20.20.30">
    <property type="entry name" value="Luciferase-like domain"/>
    <property type="match status" value="1"/>
</dbReference>
<evidence type="ECO:0000313" key="6">
    <source>
        <dbReference type="EMBL" id="MEC4722718.1"/>
    </source>
</evidence>
<keyword evidence="1" id="KW-0285">Flavoprotein</keyword>
<proteinExistence type="predicted"/>
<keyword evidence="2" id="KW-0288">FMN</keyword>
<dbReference type="Pfam" id="PF00296">
    <property type="entry name" value="Bac_luciferase"/>
    <property type="match status" value="1"/>
</dbReference>
<dbReference type="Proteomes" id="UP001352263">
    <property type="component" value="Unassembled WGS sequence"/>
</dbReference>
<dbReference type="EMBL" id="JAWIIV010000035">
    <property type="protein sequence ID" value="MEC4722718.1"/>
    <property type="molecule type" value="Genomic_DNA"/>
</dbReference>
<dbReference type="NCBIfam" id="TIGR03571">
    <property type="entry name" value="lucif_BA3436"/>
    <property type="match status" value="1"/>
</dbReference>
<sequence length="317" mass="35581">MSIFKHHRGFSTMYQEGNLTLGLYFPIEAYTGAVPVMDVAQQIRTARLAESQGFAALYFRDVLLNVPSFGDVGHIYDAWTFMGYMAAHTSRIALATGSIITTLRHPLHVAKSAASIDRLSNQRLVLGLATGDRPEEFPAFNQDMTNREGLFQEALAVMRQTWRSDFPAISTLRVHMSGADLLPKPLLGTIPVMVTGNSRQSVKWIAEHGDGWLFYPQNLIQQAATIQKWRSMTEKFKPFSQSLYVDLSENPDESPSPIHLGFRAGRNFLTRYLTDLKDIGVNHVGLNLKYSRRPAHEVVQELGEYVVPNFPAHDTAE</sequence>
<dbReference type="InterPro" id="IPR051260">
    <property type="entry name" value="Diverse_substr_monoxygenases"/>
</dbReference>
<dbReference type="InterPro" id="IPR036661">
    <property type="entry name" value="Luciferase-like_sf"/>
</dbReference>
<keyword evidence="3" id="KW-0560">Oxidoreductase</keyword>